<dbReference type="Proteomes" id="UP000324104">
    <property type="component" value="Unassembled WGS sequence"/>
</dbReference>
<proteinExistence type="predicted"/>
<evidence type="ECO:0000313" key="3">
    <source>
        <dbReference type="Proteomes" id="UP000324104"/>
    </source>
</evidence>
<accession>A0A5D5AUP5</accession>
<sequence>MNGEHDRSAVRRRALLSAVGSAVGVSAVGTATARGAEPGGSRRCPDATIRTDMDHCEDASMEGCADDHPETIELREQASETIDTRYPTVGSLLEADFLPYFDVKRPGATAGWSHWLSPEYIGDDTLVDPDRPESILVDNESWRPIGIMFIATVDGDPVDPPTLYAGPGSDSGDSSDEGTNGDSSDEGADDGSSHGETDHDVAGDEKRCSPWHYHRGLPGRLAWAYYRQVHERDYEEGELSIPCRTPCMMHVWTVPHPEGVFAHDAPSPEYRGGTPVADPGFETDADPEEQQLGWDALPEHAVPDRRPRDLLTSW</sequence>
<evidence type="ECO:0000313" key="2">
    <source>
        <dbReference type="EMBL" id="TYT63330.1"/>
    </source>
</evidence>
<gene>
    <name evidence="2" type="ORF">FYC77_04470</name>
</gene>
<dbReference type="RefSeq" id="WP_149080306.1">
    <property type="nucleotide sequence ID" value="NZ_VTAW01000003.1"/>
</dbReference>
<keyword evidence="3" id="KW-1185">Reference proteome</keyword>
<comment type="caution">
    <text evidence="2">The sequence shown here is derived from an EMBL/GenBank/DDBJ whole genome shotgun (WGS) entry which is preliminary data.</text>
</comment>
<feature type="region of interest" description="Disordered" evidence="1">
    <location>
        <begin position="269"/>
        <end position="314"/>
    </location>
</feature>
<dbReference type="EMBL" id="VTAW01000003">
    <property type="protein sequence ID" value="TYT63330.1"/>
    <property type="molecule type" value="Genomic_DNA"/>
</dbReference>
<feature type="compositionally biased region" description="Basic and acidic residues" evidence="1">
    <location>
        <begin position="191"/>
        <end position="206"/>
    </location>
</feature>
<feature type="region of interest" description="Disordered" evidence="1">
    <location>
        <begin position="156"/>
        <end position="206"/>
    </location>
</feature>
<feature type="compositionally biased region" description="Low complexity" evidence="1">
    <location>
        <begin position="166"/>
        <end position="182"/>
    </location>
</feature>
<feature type="compositionally biased region" description="Basic and acidic residues" evidence="1">
    <location>
        <begin position="297"/>
        <end position="314"/>
    </location>
</feature>
<name>A0A5D5AUP5_9EURY</name>
<evidence type="ECO:0000256" key="1">
    <source>
        <dbReference type="SAM" id="MobiDB-lite"/>
    </source>
</evidence>
<organism evidence="2 3">
    <name type="scientific">Natrialba swarupiae</name>
    <dbReference type="NCBI Taxonomy" id="2448032"/>
    <lineage>
        <taxon>Archaea</taxon>
        <taxon>Methanobacteriati</taxon>
        <taxon>Methanobacteriota</taxon>
        <taxon>Stenosarchaea group</taxon>
        <taxon>Halobacteria</taxon>
        <taxon>Halobacteriales</taxon>
        <taxon>Natrialbaceae</taxon>
        <taxon>Natrialba</taxon>
    </lineage>
</organism>
<protein>
    <submittedName>
        <fullName evidence="2">Uncharacterized protein</fullName>
    </submittedName>
</protein>
<dbReference type="AlphaFoldDB" id="A0A5D5AUP5"/>
<reference evidence="2 3" key="1">
    <citation type="submission" date="2019-08" db="EMBL/GenBank/DDBJ databases">
        <title>Archaea genome.</title>
        <authorList>
            <person name="Kajale S."/>
            <person name="Shouche Y."/>
            <person name="Deshpande N."/>
            <person name="Sharma A."/>
        </authorList>
    </citation>
    <scope>NUCLEOTIDE SEQUENCE [LARGE SCALE GENOMIC DNA]</scope>
    <source>
        <strain evidence="2 3">ESP3B_9</strain>
    </source>
</reference>